<sequence length="92" mass="10771">DQEQQGFLKKHPVTCLSFVVYIISAKQQHIKVVYTKLSKCLTHNAQFIIRALRRIFREPEFRGLFAIHWWSDGAGHFQNSRFLDVLLGKKKG</sequence>
<evidence type="ECO:0000313" key="1">
    <source>
        <dbReference type="EMBL" id="KAA6354277.1"/>
    </source>
</evidence>
<protein>
    <submittedName>
        <fullName evidence="1">Uncharacterized protein</fullName>
    </submittedName>
</protein>
<dbReference type="Proteomes" id="UP000324800">
    <property type="component" value="Unassembled WGS sequence"/>
</dbReference>
<dbReference type="AlphaFoldDB" id="A0A5J4T7P7"/>
<organism evidence="1 2">
    <name type="scientific">Streblomastix strix</name>
    <dbReference type="NCBI Taxonomy" id="222440"/>
    <lineage>
        <taxon>Eukaryota</taxon>
        <taxon>Metamonada</taxon>
        <taxon>Preaxostyla</taxon>
        <taxon>Oxymonadida</taxon>
        <taxon>Streblomastigidae</taxon>
        <taxon>Streblomastix</taxon>
    </lineage>
</organism>
<proteinExistence type="predicted"/>
<name>A0A5J4T7P7_9EUKA</name>
<comment type="caution">
    <text evidence="1">The sequence shown here is derived from an EMBL/GenBank/DDBJ whole genome shotgun (WGS) entry which is preliminary data.</text>
</comment>
<accession>A0A5J4T7P7</accession>
<feature type="non-terminal residue" evidence="1">
    <location>
        <position position="1"/>
    </location>
</feature>
<gene>
    <name evidence="1" type="ORF">EZS28_050196</name>
</gene>
<dbReference type="EMBL" id="SNRW01036600">
    <property type="protein sequence ID" value="KAA6354277.1"/>
    <property type="molecule type" value="Genomic_DNA"/>
</dbReference>
<evidence type="ECO:0000313" key="2">
    <source>
        <dbReference type="Proteomes" id="UP000324800"/>
    </source>
</evidence>
<reference evidence="1 2" key="1">
    <citation type="submission" date="2019-03" db="EMBL/GenBank/DDBJ databases">
        <title>Single cell metagenomics reveals metabolic interactions within the superorganism composed of flagellate Streblomastix strix and complex community of Bacteroidetes bacteria on its surface.</title>
        <authorList>
            <person name="Treitli S.C."/>
            <person name="Kolisko M."/>
            <person name="Husnik F."/>
            <person name="Keeling P."/>
            <person name="Hampl V."/>
        </authorList>
    </citation>
    <scope>NUCLEOTIDE SEQUENCE [LARGE SCALE GENOMIC DNA]</scope>
    <source>
        <strain evidence="1">ST1C</strain>
    </source>
</reference>
<dbReference type="OrthoDB" id="6375801at2759"/>